<dbReference type="SUPFAM" id="SSF53187">
    <property type="entry name" value="Zn-dependent exopeptidases"/>
    <property type="match status" value="1"/>
</dbReference>
<comment type="caution">
    <text evidence="4">The sequence shown here is derived from an EMBL/GenBank/DDBJ whole genome shotgun (WGS) entry which is preliminary data.</text>
</comment>
<dbReference type="PANTHER" id="PTHR11014:SF63">
    <property type="entry name" value="METALLOPEPTIDASE, PUTATIVE (AFU_ORTHOLOGUE AFUA_6G09600)-RELATED"/>
    <property type="match status" value="1"/>
</dbReference>
<dbReference type="Gene3D" id="3.40.630.10">
    <property type="entry name" value="Zn peptidases"/>
    <property type="match status" value="1"/>
</dbReference>
<dbReference type="Pfam" id="PF07687">
    <property type="entry name" value="M20_dimer"/>
    <property type="match status" value="1"/>
</dbReference>
<evidence type="ECO:0000313" key="4">
    <source>
        <dbReference type="EMBL" id="MFC6998387.1"/>
    </source>
</evidence>
<proteinExistence type="predicted"/>
<dbReference type="EMBL" id="JBHSYQ010000005">
    <property type="protein sequence ID" value="MFC6998387.1"/>
    <property type="molecule type" value="Genomic_DNA"/>
</dbReference>
<name>A0ABW2DKJ0_9BACT</name>
<evidence type="ECO:0000256" key="1">
    <source>
        <dbReference type="ARBA" id="ARBA00022801"/>
    </source>
</evidence>
<dbReference type="InterPro" id="IPR017439">
    <property type="entry name" value="Amidohydrolase"/>
</dbReference>
<feature type="chain" id="PRO_5047382923" evidence="2">
    <location>
        <begin position="27"/>
        <end position="443"/>
    </location>
</feature>
<dbReference type="PANTHER" id="PTHR11014">
    <property type="entry name" value="PEPTIDASE M20 FAMILY MEMBER"/>
    <property type="match status" value="1"/>
</dbReference>
<keyword evidence="1" id="KW-0378">Hydrolase</keyword>
<gene>
    <name evidence="4" type="ORF">ACFQHR_12180</name>
</gene>
<dbReference type="SUPFAM" id="SSF55031">
    <property type="entry name" value="Bacterial exopeptidase dimerisation domain"/>
    <property type="match status" value="1"/>
</dbReference>
<dbReference type="InterPro" id="IPR036264">
    <property type="entry name" value="Bact_exopeptidase_dim_dom"/>
</dbReference>
<reference evidence="5" key="1">
    <citation type="journal article" date="2019" name="Int. J. Syst. Evol. Microbiol.">
        <title>The Global Catalogue of Microorganisms (GCM) 10K type strain sequencing project: providing services to taxonomists for standard genome sequencing and annotation.</title>
        <authorList>
            <consortium name="The Broad Institute Genomics Platform"/>
            <consortium name="The Broad Institute Genome Sequencing Center for Infectious Disease"/>
            <person name="Wu L."/>
            <person name="Ma J."/>
        </authorList>
    </citation>
    <scope>NUCLEOTIDE SEQUENCE [LARGE SCALE GENOMIC DNA]</scope>
    <source>
        <strain evidence="5">CGMCC 4.7393</strain>
    </source>
</reference>
<organism evidence="4 5">
    <name type="scientific">Rufibacter roseus</name>
    <dbReference type="NCBI Taxonomy" id="1567108"/>
    <lineage>
        <taxon>Bacteria</taxon>
        <taxon>Pseudomonadati</taxon>
        <taxon>Bacteroidota</taxon>
        <taxon>Cytophagia</taxon>
        <taxon>Cytophagales</taxon>
        <taxon>Hymenobacteraceae</taxon>
        <taxon>Rufibacter</taxon>
    </lineage>
</organism>
<evidence type="ECO:0000256" key="2">
    <source>
        <dbReference type="SAM" id="SignalP"/>
    </source>
</evidence>
<keyword evidence="5" id="KW-1185">Reference proteome</keyword>
<dbReference type="InterPro" id="IPR002933">
    <property type="entry name" value="Peptidase_M20"/>
</dbReference>
<evidence type="ECO:0000313" key="5">
    <source>
        <dbReference type="Proteomes" id="UP001596405"/>
    </source>
</evidence>
<dbReference type="Pfam" id="PF01546">
    <property type="entry name" value="Peptidase_M20"/>
    <property type="match status" value="1"/>
</dbReference>
<protein>
    <submittedName>
        <fullName evidence="4">Amidohydrolase</fullName>
    </submittedName>
</protein>
<dbReference type="Proteomes" id="UP001596405">
    <property type="component" value="Unassembled WGS sequence"/>
</dbReference>
<dbReference type="Gene3D" id="3.30.70.360">
    <property type="match status" value="1"/>
</dbReference>
<sequence>MPSYKQILLTGVLACALLAQPTVGHAQLVKWQAQLDQLATKVEPKVIQWRRDLHQNPELGNLEVKTAEKIANHLKSLGLEVKTGVARTGVVGILKGGKPGPVVALRADMDALPVTENNSHNLPFASKVTTTFEGQQVGVMHACGHDAHVAMLMGAAEVLSAMRKDLKGTVKFIFQPAEEGSPAGVVGGAKLMVQEDVLNSPKVDAIFGLHIRSDVEVGTITYRPLGMMASSDNFKITVKGQQAHGGTPWMSVDPIVTSAHIVTALQTIVSRQLDVTNAPAIVTVGAINGGVRANIVPGQVEMIGTIRALDTQMQKQIHERLKQTATSIATGAGATAEVEIQEMTPVTYNHEALTAHMLPSLQRVAGVNAVKLTKPVTIAEDFAYFQEKVPGLYLFLGGMPKGQDPATAPSHHTPDFFIDESGMKLGVKTLATLAVEYLNNPLK</sequence>
<dbReference type="InterPro" id="IPR011650">
    <property type="entry name" value="Peptidase_M20_dimer"/>
</dbReference>
<feature type="domain" description="Peptidase M20 dimerisation" evidence="3">
    <location>
        <begin position="233"/>
        <end position="326"/>
    </location>
</feature>
<feature type="signal peptide" evidence="2">
    <location>
        <begin position="1"/>
        <end position="26"/>
    </location>
</feature>
<keyword evidence="2" id="KW-0732">Signal</keyword>
<dbReference type="RefSeq" id="WP_066617696.1">
    <property type="nucleotide sequence ID" value="NZ_JBHSYQ010000005.1"/>
</dbReference>
<evidence type="ECO:0000259" key="3">
    <source>
        <dbReference type="Pfam" id="PF07687"/>
    </source>
</evidence>
<dbReference type="PIRSF" id="PIRSF005962">
    <property type="entry name" value="Pept_M20D_amidohydro"/>
    <property type="match status" value="1"/>
</dbReference>
<accession>A0ABW2DKJ0</accession>
<dbReference type="NCBIfam" id="TIGR01891">
    <property type="entry name" value="amidohydrolases"/>
    <property type="match status" value="1"/>
</dbReference>